<dbReference type="SUPFAM" id="SSF54909">
    <property type="entry name" value="Dimeric alpha+beta barrel"/>
    <property type="match status" value="1"/>
</dbReference>
<dbReference type="InterPro" id="IPR011008">
    <property type="entry name" value="Dimeric_a/b-barrel"/>
</dbReference>
<evidence type="ECO:0000313" key="2">
    <source>
        <dbReference type="Proteomes" id="UP000247454"/>
    </source>
</evidence>
<gene>
    <name evidence="1" type="ORF">C7477_101199</name>
</gene>
<reference evidence="1 2" key="1">
    <citation type="submission" date="2018-06" db="EMBL/GenBank/DDBJ databases">
        <title>Genomic Encyclopedia of Type Strains, Phase III (KMG-III): the genomes of soil and plant-associated and newly described type strains.</title>
        <authorList>
            <person name="Whitman W."/>
        </authorList>
    </citation>
    <scope>NUCLEOTIDE SEQUENCE [LARGE SCALE GENOMIC DNA]</scope>
    <source>
        <strain evidence="1 2">ORS 1419</strain>
    </source>
</reference>
<organism evidence="1 2">
    <name type="scientific">Phyllobacterium leguminum</name>
    <dbReference type="NCBI Taxonomy" id="314237"/>
    <lineage>
        <taxon>Bacteria</taxon>
        <taxon>Pseudomonadati</taxon>
        <taxon>Pseudomonadota</taxon>
        <taxon>Alphaproteobacteria</taxon>
        <taxon>Hyphomicrobiales</taxon>
        <taxon>Phyllobacteriaceae</taxon>
        <taxon>Phyllobacterium</taxon>
    </lineage>
</organism>
<dbReference type="RefSeq" id="WP_110747822.1">
    <property type="nucleotide sequence ID" value="NZ_QJTF01000001.1"/>
</dbReference>
<dbReference type="EMBL" id="QJTF01000001">
    <property type="protein sequence ID" value="PYE90526.1"/>
    <property type="molecule type" value="Genomic_DNA"/>
</dbReference>
<comment type="caution">
    <text evidence="1">The sequence shown here is derived from an EMBL/GenBank/DDBJ whole genome shotgun (WGS) entry which is preliminary data.</text>
</comment>
<protein>
    <submittedName>
        <fullName evidence="1">Uncharacterized protein YbaA (DUF1428 family)</fullName>
    </submittedName>
</protein>
<dbReference type="Pfam" id="PF07237">
    <property type="entry name" value="DUF1428"/>
    <property type="match status" value="1"/>
</dbReference>
<dbReference type="OrthoDB" id="9792392at2"/>
<evidence type="ECO:0000313" key="1">
    <source>
        <dbReference type="EMBL" id="PYE90526.1"/>
    </source>
</evidence>
<dbReference type="PIRSF" id="PIRSF007028">
    <property type="entry name" value="UCP007028"/>
    <property type="match status" value="1"/>
</dbReference>
<sequence length="123" mass="13560">MSYIDGFVLAVPKANREAFRKLAEDAAVIFKKHGALSVVECWGDDVPDGEVTSFPMAVKCQPDEIVCFSWIVWPSRAVRDEGNKKVMEDPGMKMPDGGMPFDGKRMIYGGFTPIVGDPMSERG</sequence>
<dbReference type="Gene3D" id="3.30.70.100">
    <property type="match status" value="1"/>
</dbReference>
<dbReference type="InterPro" id="IPR009874">
    <property type="entry name" value="DUF1428"/>
</dbReference>
<name>A0A318TLZ1_9HYPH</name>
<dbReference type="Proteomes" id="UP000247454">
    <property type="component" value="Unassembled WGS sequence"/>
</dbReference>
<accession>A0A318TLZ1</accession>
<proteinExistence type="predicted"/>
<dbReference type="AlphaFoldDB" id="A0A318TLZ1"/>
<keyword evidence="2" id="KW-1185">Reference proteome</keyword>